<keyword evidence="1" id="KW-0812">Transmembrane</keyword>
<dbReference type="Proteomes" id="UP001254165">
    <property type="component" value="Unassembled WGS sequence"/>
</dbReference>
<dbReference type="EMBL" id="JAUHMF010000001">
    <property type="protein sequence ID" value="MDT8898059.1"/>
    <property type="molecule type" value="Genomic_DNA"/>
</dbReference>
<feature type="transmembrane region" description="Helical" evidence="1">
    <location>
        <begin position="54"/>
        <end position="76"/>
    </location>
</feature>
<organism evidence="2 3">
    <name type="scientific">Thermanaerothrix solaris</name>
    <dbReference type="NCBI Taxonomy" id="3058434"/>
    <lineage>
        <taxon>Bacteria</taxon>
        <taxon>Bacillati</taxon>
        <taxon>Chloroflexota</taxon>
        <taxon>Anaerolineae</taxon>
        <taxon>Anaerolineales</taxon>
        <taxon>Anaerolineaceae</taxon>
        <taxon>Thermanaerothrix</taxon>
    </lineage>
</organism>
<feature type="transmembrane region" description="Helical" evidence="1">
    <location>
        <begin position="157"/>
        <end position="177"/>
    </location>
</feature>
<keyword evidence="1" id="KW-0472">Membrane</keyword>
<keyword evidence="3" id="KW-1185">Reference proteome</keyword>
<name>A0ABU3NMJ9_9CHLR</name>
<feature type="transmembrane region" description="Helical" evidence="1">
    <location>
        <begin position="88"/>
        <end position="107"/>
    </location>
</feature>
<dbReference type="PROSITE" id="PS51257">
    <property type="entry name" value="PROKAR_LIPOPROTEIN"/>
    <property type="match status" value="1"/>
</dbReference>
<protein>
    <recommendedName>
        <fullName evidence="4">DUF4386 family protein</fullName>
    </recommendedName>
</protein>
<feature type="transmembrane region" description="Helical" evidence="1">
    <location>
        <begin position="197"/>
        <end position="216"/>
    </location>
</feature>
<proteinExistence type="predicted"/>
<sequence>MNTYPKQWRFMRGIAIVMLAVTALFTLASGLGTSCVAINPTGFGPSMAPLARYQWLYGLFVVITTLLGVIGGVAVVQLIRGRRGAYRLALIALGGGVVIGVIHMLVSRALRGKSMPVDVVVYITLLTLAVFLVLGGRKWRGMFEPQGTPPTDSGGPLLAALTLIIGGVLTLNLPHLMAATHTWNGINWAASFPPLTLGMGLGQIAMGLSMLGWRVLRQLRDKRLLTEGRVSTVSSS</sequence>
<dbReference type="RefSeq" id="WP_315624706.1">
    <property type="nucleotide sequence ID" value="NZ_JAUHMF010000001.1"/>
</dbReference>
<gene>
    <name evidence="2" type="ORF">QYE77_07230</name>
</gene>
<reference evidence="2 3" key="1">
    <citation type="submission" date="2023-07" db="EMBL/GenBank/DDBJ databases">
        <title>Novel species of Thermanaerothrix with wide hydrolytic capabilities.</title>
        <authorList>
            <person name="Zayulina K.S."/>
            <person name="Podosokorskaya O.A."/>
            <person name="Elcheninov A.G."/>
        </authorList>
    </citation>
    <scope>NUCLEOTIDE SEQUENCE [LARGE SCALE GENOMIC DNA]</scope>
    <source>
        <strain evidence="2 3">4228-RoL</strain>
    </source>
</reference>
<evidence type="ECO:0000313" key="3">
    <source>
        <dbReference type="Proteomes" id="UP001254165"/>
    </source>
</evidence>
<comment type="caution">
    <text evidence="2">The sequence shown here is derived from an EMBL/GenBank/DDBJ whole genome shotgun (WGS) entry which is preliminary data.</text>
</comment>
<evidence type="ECO:0008006" key="4">
    <source>
        <dbReference type="Google" id="ProtNLM"/>
    </source>
</evidence>
<feature type="transmembrane region" description="Helical" evidence="1">
    <location>
        <begin position="119"/>
        <end position="136"/>
    </location>
</feature>
<evidence type="ECO:0000313" key="2">
    <source>
        <dbReference type="EMBL" id="MDT8898059.1"/>
    </source>
</evidence>
<evidence type="ECO:0000256" key="1">
    <source>
        <dbReference type="SAM" id="Phobius"/>
    </source>
</evidence>
<accession>A0ABU3NMJ9</accession>
<keyword evidence="1" id="KW-1133">Transmembrane helix</keyword>